<keyword evidence="4" id="KW-1185">Reference proteome</keyword>
<reference evidence="3 4" key="1">
    <citation type="submission" date="2021-05" db="EMBL/GenBank/DDBJ databases">
        <title>The draft genome of Geobacter pelophilus DSM 12255.</title>
        <authorList>
            <person name="Xu Z."/>
            <person name="Masuda Y."/>
            <person name="Itoh H."/>
            <person name="Senoo K."/>
        </authorList>
    </citation>
    <scope>NUCLEOTIDE SEQUENCE [LARGE SCALE GENOMIC DNA]</scope>
    <source>
        <strain evidence="3 4">DSM 12255</strain>
    </source>
</reference>
<evidence type="ECO:0000313" key="3">
    <source>
        <dbReference type="EMBL" id="MBT0666200.1"/>
    </source>
</evidence>
<dbReference type="InterPro" id="IPR042099">
    <property type="entry name" value="ANL_N_sf"/>
</dbReference>
<organism evidence="3 4">
    <name type="scientific">Geoanaerobacter pelophilus</name>
    <dbReference type="NCBI Taxonomy" id="60036"/>
    <lineage>
        <taxon>Bacteria</taxon>
        <taxon>Pseudomonadati</taxon>
        <taxon>Thermodesulfobacteriota</taxon>
        <taxon>Desulfuromonadia</taxon>
        <taxon>Geobacterales</taxon>
        <taxon>Geobacteraceae</taxon>
        <taxon>Geoanaerobacter</taxon>
    </lineage>
</organism>
<dbReference type="PANTHER" id="PTHR31901">
    <property type="entry name" value="GH3 DOMAIN-CONTAINING PROTEIN"/>
    <property type="match status" value="1"/>
</dbReference>
<feature type="domain" description="GH3 middle" evidence="1">
    <location>
        <begin position="310"/>
        <end position="379"/>
    </location>
</feature>
<evidence type="ECO:0000313" key="4">
    <source>
        <dbReference type="Proteomes" id="UP000811899"/>
    </source>
</evidence>
<evidence type="ECO:0000259" key="2">
    <source>
        <dbReference type="Pfam" id="PF23572"/>
    </source>
</evidence>
<dbReference type="GO" id="GO:0005737">
    <property type="term" value="C:cytoplasm"/>
    <property type="evidence" value="ECO:0007669"/>
    <property type="project" value="TreeGrafter"/>
</dbReference>
<dbReference type="InterPro" id="IPR055378">
    <property type="entry name" value="GH3_C"/>
</dbReference>
<proteinExistence type="predicted"/>
<dbReference type="InterPro" id="IPR055377">
    <property type="entry name" value="GH3_M"/>
</dbReference>
<comment type="caution">
    <text evidence="3">The sequence shown here is derived from an EMBL/GenBank/DDBJ whole genome shotgun (WGS) entry which is preliminary data.</text>
</comment>
<dbReference type="AlphaFoldDB" id="A0AAW4L9E7"/>
<dbReference type="Pfam" id="PF23572">
    <property type="entry name" value="GH3_C"/>
    <property type="match status" value="1"/>
</dbReference>
<protein>
    <submittedName>
        <fullName evidence="3">GH3 auxin-responsive promoter family protein</fullName>
    </submittedName>
</protein>
<dbReference type="EMBL" id="JAHCVJ010000009">
    <property type="protein sequence ID" value="MBT0666200.1"/>
    <property type="molecule type" value="Genomic_DNA"/>
</dbReference>
<dbReference type="Pfam" id="PF23571">
    <property type="entry name" value="GH3_M"/>
    <property type="match status" value="1"/>
</dbReference>
<sequence length="518" mass="58296">MFPIVSPLINMGAAVATERFLKRDPLAEQRQIFFSLLRRAATTKFGRDYGFADIAKLPFEAAYERYRRTVPVRCYADFWRDYFSNGYQEDPAGKQLTLRDVTWPGLITLFCETSGTTAPTKHIPFSNEMFHANRRAAFDMMACYLHHHPRSRLLGGRFLYMSGSTALSSLGNGIHSGDMSAITLRFAPAYLKPFVAPSPEISSLPWDDKLEALARLLLMDRDITGISGVPPWILLLLQRCTELGKAPLAKLLPRLELIVHGGTSLRPYRSEFSELFGKRSPNFLELLPSSEAFMGFQVAGEPNMRLTPYYGTFFEFIPFDQLGEQGQPGPDAKAVPLAAIDKGERYAVLLSTCSGLWRYHIGDTLRVTSKTTLAIEFTGRDKFLDRFEEKVTQSEVEQAVVDTSIISQVEIREFMVGPDIGARRHVWVLAVKGDLPSQASLQLALQLDKSLMQQNADYATFRRQDRIKPPEVITVEEDVIYSWSKDVRGKLGGQSKIPHIDPTLEGDLLKSLMYYAAN</sequence>
<dbReference type="Pfam" id="PF03321">
    <property type="entry name" value="GH3"/>
    <property type="match status" value="1"/>
</dbReference>
<evidence type="ECO:0000259" key="1">
    <source>
        <dbReference type="Pfam" id="PF23571"/>
    </source>
</evidence>
<feature type="domain" description="GH3 C-terminal" evidence="2">
    <location>
        <begin position="395"/>
        <end position="500"/>
    </location>
</feature>
<name>A0AAW4L9E7_9BACT</name>
<accession>A0AAW4L9E7</accession>
<dbReference type="InterPro" id="IPR004993">
    <property type="entry name" value="GH3"/>
</dbReference>
<gene>
    <name evidence="3" type="ORF">KI809_17955</name>
</gene>
<dbReference type="Proteomes" id="UP000811899">
    <property type="component" value="Unassembled WGS sequence"/>
</dbReference>
<dbReference type="PANTHER" id="PTHR31901:SF9">
    <property type="entry name" value="GH3 DOMAIN-CONTAINING PROTEIN"/>
    <property type="match status" value="1"/>
</dbReference>
<dbReference type="Gene3D" id="3.40.50.12780">
    <property type="entry name" value="N-terminal domain of ligase-like"/>
    <property type="match status" value="1"/>
</dbReference>
<dbReference type="GO" id="GO:0016881">
    <property type="term" value="F:acid-amino acid ligase activity"/>
    <property type="evidence" value="ECO:0007669"/>
    <property type="project" value="TreeGrafter"/>
</dbReference>